<evidence type="ECO:0000256" key="21">
    <source>
        <dbReference type="ARBA" id="ARBA00031927"/>
    </source>
</evidence>
<comment type="catalytic activity">
    <reaction evidence="23">
        <text>N(6)-methyl-ATP + H2O = N(6)-methyl-AMP + diphosphate + H(+)</text>
        <dbReference type="Rhea" id="RHEA:67608"/>
        <dbReference type="ChEBI" id="CHEBI:15377"/>
        <dbReference type="ChEBI" id="CHEBI:15378"/>
        <dbReference type="ChEBI" id="CHEBI:33019"/>
        <dbReference type="ChEBI" id="CHEBI:144842"/>
        <dbReference type="ChEBI" id="CHEBI:172873"/>
    </reaction>
    <physiologicalReaction direction="left-to-right" evidence="23">
        <dbReference type="Rhea" id="RHEA:67609"/>
    </physiologicalReaction>
</comment>
<evidence type="ECO:0000256" key="6">
    <source>
        <dbReference type="ARBA" id="ARBA00022490"/>
    </source>
</evidence>
<evidence type="ECO:0000313" key="30">
    <source>
        <dbReference type="Proteomes" id="UP001497623"/>
    </source>
</evidence>
<dbReference type="CDD" id="cd03427">
    <property type="entry name" value="NUDIX_MTH1_Nudt1"/>
    <property type="match status" value="1"/>
</dbReference>
<dbReference type="SUPFAM" id="SSF55811">
    <property type="entry name" value="Nudix"/>
    <property type="match status" value="1"/>
</dbReference>
<evidence type="ECO:0000256" key="15">
    <source>
        <dbReference type="ARBA" id="ARBA00024596"/>
    </source>
</evidence>
<name>A0AAV2S0N4_MEGNR</name>
<dbReference type="GO" id="GO:0046872">
    <property type="term" value="F:metal ion binding"/>
    <property type="evidence" value="ECO:0007669"/>
    <property type="project" value="UniProtKB-KW"/>
</dbReference>
<dbReference type="PANTHER" id="PTHR43758">
    <property type="entry name" value="7,8-DIHYDRO-8-OXOGUANINE TRIPHOSPHATASE"/>
    <property type="match status" value="1"/>
</dbReference>
<comment type="catalytic activity">
    <reaction evidence="24">
        <text>O(6)-methyl-dGTP + H2O = O(6)-methyl-dGMP + diphosphate + H(+)</text>
        <dbReference type="Rhea" id="RHEA:67600"/>
        <dbReference type="ChEBI" id="CHEBI:15377"/>
        <dbReference type="ChEBI" id="CHEBI:15378"/>
        <dbReference type="ChEBI" id="CHEBI:33019"/>
        <dbReference type="ChEBI" id="CHEBI:169974"/>
        <dbReference type="ChEBI" id="CHEBI:169975"/>
    </reaction>
    <physiologicalReaction direction="left-to-right" evidence="24">
        <dbReference type="Rhea" id="RHEA:67601"/>
    </physiologicalReaction>
</comment>
<evidence type="ECO:0000256" key="13">
    <source>
        <dbReference type="ARBA" id="ARBA00024459"/>
    </source>
</evidence>
<keyword evidence="6" id="KW-0963">Cytoplasm</keyword>
<accession>A0AAV2S0N4</accession>
<dbReference type="PROSITE" id="PS00893">
    <property type="entry name" value="NUDIX_BOX"/>
    <property type="match status" value="1"/>
</dbReference>
<evidence type="ECO:0000313" key="29">
    <source>
        <dbReference type="EMBL" id="CAL4155994.1"/>
    </source>
</evidence>
<dbReference type="GO" id="GO:0005737">
    <property type="term" value="C:cytoplasm"/>
    <property type="evidence" value="ECO:0007669"/>
    <property type="project" value="UniProtKB-SubCell"/>
</dbReference>
<dbReference type="GO" id="GO:0008828">
    <property type="term" value="F:dATP diphosphatase activity"/>
    <property type="evidence" value="ECO:0007669"/>
    <property type="project" value="UniProtKB-EC"/>
</dbReference>
<comment type="catalytic activity">
    <reaction evidence="15">
        <text>2-oxo-ATP + H2O = 2-oxo-AMP + diphosphate + H(+)</text>
        <dbReference type="Rhea" id="RHEA:67392"/>
        <dbReference type="ChEBI" id="CHEBI:15377"/>
        <dbReference type="ChEBI" id="CHEBI:15378"/>
        <dbReference type="ChEBI" id="CHEBI:33019"/>
        <dbReference type="ChEBI" id="CHEBI:71395"/>
        <dbReference type="ChEBI" id="CHEBI:172878"/>
    </reaction>
    <physiologicalReaction direction="left-to-right" evidence="15">
        <dbReference type="Rhea" id="RHEA:67393"/>
    </physiologicalReaction>
</comment>
<comment type="catalytic activity">
    <reaction evidence="25">
        <text>N(6)-methyl-dATP + H2O = N(6)-methyl-dAMP + diphosphate + H(+)</text>
        <dbReference type="Rhea" id="RHEA:67604"/>
        <dbReference type="ChEBI" id="CHEBI:15377"/>
        <dbReference type="ChEBI" id="CHEBI:15378"/>
        <dbReference type="ChEBI" id="CHEBI:33019"/>
        <dbReference type="ChEBI" id="CHEBI:169976"/>
        <dbReference type="ChEBI" id="CHEBI:172872"/>
    </reaction>
    <physiologicalReaction direction="left-to-right" evidence="25">
        <dbReference type="Rhea" id="RHEA:67605"/>
    </physiologicalReaction>
</comment>
<dbReference type="InterPro" id="IPR020476">
    <property type="entry name" value="Nudix_hydrolase"/>
</dbReference>
<keyword evidence="30" id="KW-1185">Reference proteome</keyword>
<evidence type="ECO:0000256" key="1">
    <source>
        <dbReference type="ARBA" id="ARBA00001946"/>
    </source>
</evidence>
<evidence type="ECO:0000256" key="22">
    <source>
        <dbReference type="ARBA" id="ARBA00032071"/>
    </source>
</evidence>
<organism evidence="29 30">
    <name type="scientific">Meganyctiphanes norvegica</name>
    <name type="common">Northern krill</name>
    <name type="synonym">Thysanopoda norvegica</name>
    <dbReference type="NCBI Taxonomy" id="48144"/>
    <lineage>
        <taxon>Eukaryota</taxon>
        <taxon>Metazoa</taxon>
        <taxon>Ecdysozoa</taxon>
        <taxon>Arthropoda</taxon>
        <taxon>Crustacea</taxon>
        <taxon>Multicrustacea</taxon>
        <taxon>Malacostraca</taxon>
        <taxon>Eumalacostraca</taxon>
        <taxon>Eucarida</taxon>
        <taxon>Euphausiacea</taxon>
        <taxon>Euphausiidae</taxon>
        <taxon>Meganyctiphanes</taxon>
    </lineage>
</organism>
<evidence type="ECO:0000256" key="19">
    <source>
        <dbReference type="ARBA" id="ARBA00030634"/>
    </source>
</evidence>
<keyword evidence="8 27" id="KW-0378">Hydrolase</keyword>
<dbReference type="PRINTS" id="PR00502">
    <property type="entry name" value="NUDIXFAMILY"/>
</dbReference>
<comment type="cofactor">
    <cofactor evidence="1">
        <name>Mg(2+)</name>
        <dbReference type="ChEBI" id="CHEBI:18420"/>
    </cofactor>
</comment>
<comment type="function">
    <text evidence="26">Oxidized purine nucleoside triphosphate hydrolase which is a prominent sanitizer of the oxidized nucleotide pool. Catalyzes the hydrolysis of 2-oxo-dATP (2-hydroxy-dATP) into 2-oxo-dAMP. Also has a significant hydrolase activity toward 2-oxo-ATP, 8-oxo-dGTP and 8-oxo-dATP. Through the hydrolysis of oxidized purine nucleoside triphosphates, prevents their incorporation into DNA and the subsequent transversions A:T to C:G and G:C to T:A. Also catalyzes the hydrolysis of methylated purine nucleoside triphosphate preventing their integration into DNA. Through this antimutagenic activity protects cells from oxidative stress.</text>
</comment>
<comment type="catalytic activity">
    <reaction evidence="13">
        <text>2-oxo-dATP + H2O = 2-oxo-dAMP + diphosphate + H(+)</text>
        <dbReference type="Rhea" id="RHEA:31583"/>
        <dbReference type="ChEBI" id="CHEBI:15377"/>
        <dbReference type="ChEBI" id="CHEBI:15378"/>
        <dbReference type="ChEBI" id="CHEBI:33019"/>
        <dbReference type="ChEBI" id="CHEBI:63212"/>
        <dbReference type="ChEBI" id="CHEBI:77897"/>
        <dbReference type="EC" id="3.6.1.56"/>
    </reaction>
    <physiologicalReaction direction="left-to-right" evidence="13">
        <dbReference type="Rhea" id="RHEA:31584"/>
    </physiologicalReaction>
</comment>
<comment type="caution">
    <text evidence="29">The sequence shown here is derived from an EMBL/GenBank/DDBJ whole genome shotgun (WGS) entry which is preliminary data.</text>
</comment>
<dbReference type="Gene3D" id="3.90.79.10">
    <property type="entry name" value="Nucleoside Triphosphate Pyrophosphohydrolase"/>
    <property type="match status" value="1"/>
</dbReference>
<evidence type="ECO:0000256" key="20">
    <source>
        <dbReference type="ARBA" id="ARBA00030682"/>
    </source>
</evidence>
<evidence type="ECO:0000256" key="5">
    <source>
        <dbReference type="ARBA" id="ARBA00011245"/>
    </source>
</evidence>
<keyword evidence="9" id="KW-0460">Magnesium</keyword>
<evidence type="ECO:0000256" key="27">
    <source>
        <dbReference type="RuleBase" id="RU003476"/>
    </source>
</evidence>
<evidence type="ECO:0000256" key="25">
    <source>
        <dbReference type="ARBA" id="ARBA00049032"/>
    </source>
</evidence>
<evidence type="ECO:0000256" key="4">
    <source>
        <dbReference type="ARBA" id="ARBA00005582"/>
    </source>
</evidence>
<dbReference type="InterPro" id="IPR000086">
    <property type="entry name" value="NUDIX_hydrolase_dom"/>
</dbReference>
<evidence type="ECO:0000256" key="17">
    <source>
        <dbReference type="ARBA" id="ARBA00026218"/>
    </source>
</evidence>
<evidence type="ECO:0000256" key="8">
    <source>
        <dbReference type="ARBA" id="ARBA00022801"/>
    </source>
</evidence>
<comment type="subunit">
    <text evidence="5">Monomer.</text>
</comment>
<dbReference type="GO" id="GO:0042262">
    <property type="term" value="P:DNA protection"/>
    <property type="evidence" value="ECO:0007669"/>
    <property type="project" value="InterPro"/>
</dbReference>
<dbReference type="InterPro" id="IPR020084">
    <property type="entry name" value="NUDIX_hydrolase_CS"/>
</dbReference>
<keyword evidence="11" id="KW-0539">Nucleus</keyword>
<keyword evidence="10" id="KW-0694">RNA-binding</keyword>
<evidence type="ECO:0000256" key="23">
    <source>
        <dbReference type="ARBA" id="ARBA00048002"/>
    </source>
</evidence>
<dbReference type="InterPro" id="IPR003563">
    <property type="entry name" value="8ODP"/>
</dbReference>
<dbReference type="AlphaFoldDB" id="A0AAV2S0N4"/>
<dbReference type="PRINTS" id="PR01403">
    <property type="entry name" value="8OXTPHPHTASE"/>
</dbReference>
<gene>
    <name evidence="29" type="ORF">MNOR_LOCUS31592</name>
</gene>
<dbReference type="GO" id="GO:0005634">
    <property type="term" value="C:nucleus"/>
    <property type="evidence" value="ECO:0007669"/>
    <property type="project" value="UniProtKB-SubCell"/>
</dbReference>
<comment type="catalytic activity">
    <reaction evidence="14">
        <text>8-oxo-dGTP + H2O = 8-oxo-dGMP + diphosphate + H(+)</text>
        <dbReference type="Rhea" id="RHEA:31575"/>
        <dbReference type="ChEBI" id="CHEBI:15377"/>
        <dbReference type="ChEBI" id="CHEBI:15378"/>
        <dbReference type="ChEBI" id="CHEBI:33019"/>
        <dbReference type="ChEBI" id="CHEBI:63224"/>
        <dbReference type="ChEBI" id="CHEBI:77896"/>
    </reaction>
    <physiologicalReaction direction="left-to-right" evidence="14">
        <dbReference type="Rhea" id="RHEA:31576"/>
    </physiologicalReaction>
</comment>
<dbReference type="GO" id="GO:0008413">
    <property type="term" value="F:8-oxo-7,8-dihydroguanosine triphosphate pyrophosphatase activity"/>
    <property type="evidence" value="ECO:0007669"/>
    <property type="project" value="InterPro"/>
</dbReference>
<comment type="catalytic activity">
    <reaction evidence="12">
        <text>8-oxo-dATP + H2O = 8-oxo-dAMP + diphosphate + H(+)</text>
        <dbReference type="Rhea" id="RHEA:65396"/>
        <dbReference type="ChEBI" id="CHEBI:15377"/>
        <dbReference type="ChEBI" id="CHEBI:15378"/>
        <dbReference type="ChEBI" id="CHEBI:33019"/>
        <dbReference type="ChEBI" id="CHEBI:71361"/>
        <dbReference type="ChEBI" id="CHEBI:172871"/>
    </reaction>
    <physiologicalReaction direction="left-to-right" evidence="12">
        <dbReference type="Rhea" id="RHEA:65397"/>
    </physiologicalReaction>
</comment>
<evidence type="ECO:0000256" key="24">
    <source>
        <dbReference type="ARBA" id="ARBA00048894"/>
    </source>
</evidence>
<dbReference type="Pfam" id="PF00293">
    <property type="entry name" value="NUDIX"/>
    <property type="match status" value="1"/>
</dbReference>
<comment type="subcellular location">
    <subcellularLocation>
        <location evidence="3">Cytoplasm</location>
    </subcellularLocation>
    <subcellularLocation>
        <location evidence="2">Nucleus</location>
    </subcellularLocation>
</comment>
<evidence type="ECO:0000256" key="26">
    <source>
        <dbReference type="ARBA" id="ARBA00053094"/>
    </source>
</evidence>
<evidence type="ECO:0000256" key="18">
    <source>
        <dbReference type="ARBA" id="ARBA00029673"/>
    </source>
</evidence>
<dbReference type="PROSITE" id="PS51462">
    <property type="entry name" value="NUDIX"/>
    <property type="match status" value="1"/>
</dbReference>
<evidence type="ECO:0000256" key="7">
    <source>
        <dbReference type="ARBA" id="ARBA00022723"/>
    </source>
</evidence>
<evidence type="ECO:0000256" key="3">
    <source>
        <dbReference type="ARBA" id="ARBA00004496"/>
    </source>
</evidence>
<evidence type="ECO:0000256" key="16">
    <source>
        <dbReference type="ARBA" id="ARBA00026103"/>
    </source>
</evidence>
<reference evidence="29 30" key="1">
    <citation type="submission" date="2024-05" db="EMBL/GenBank/DDBJ databases">
        <authorList>
            <person name="Wallberg A."/>
        </authorList>
    </citation>
    <scope>NUCLEOTIDE SEQUENCE [LARGE SCALE GENOMIC DNA]</scope>
</reference>
<evidence type="ECO:0000256" key="12">
    <source>
        <dbReference type="ARBA" id="ARBA00024448"/>
    </source>
</evidence>
<evidence type="ECO:0000256" key="2">
    <source>
        <dbReference type="ARBA" id="ARBA00004123"/>
    </source>
</evidence>
<dbReference type="PANTHER" id="PTHR43758:SF2">
    <property type="entry name" value="OXIDIZED PURINE NUCLEOSIDE TRIPHOSPHATE HYDROLASE"/>
    <property type="match status" value="1"/>
</dbReference>
<evidence type="ECO:0000256" key="11">
    <source>
        <dbReference type="ARBA" id="ARBA00023242"/>
    </source>
</evidence>
<proteinExistence type="inferred from homology"/>
<dbReference type="GO" id="GO:0003723">
    <property type="term" value="F:RNA binding"/>
    <property type="evidence" value="ECO:0007669"/>
    <property type="project" value="UniProtKB-KW"/>
</dbReference>
<evidence type="ECO:0000259" key="28">
    <source>
        <dbReference type="PROSITE" id="PS51462"/>
    </source>
</evidence>
<dbReference type="InterPro" id="IPR015797">
    <property type="entry name" value="NUDIX_hydrolase-like_dom_sf"/>
</dbReference>
<dbReference type="EC" id="3.6.1.56" evidence="16"/>
<comment type="similarity">
    <text evidence="4 27">Belongs to the Nudix hydrolase family.</text>
</comment>
<evidence type="ECO:0000256" key="10">
    <source>
        <dbReference type="ARBA" id="ARBA00022884"/>
    </source>
</evidence>
<protein>
    <recommendedName>
        <fullName evidence="17">Oxidized purine nucleoside triphosphate hydrolase</fullName>
        <ecNumber evidence="16">3.6.1.56</ecNumber>
    </recommendedName>
    <alternativeName>
        <fullName evidence="21">2-hydroxy-dATP diphosphatase</fullName>
    </alternativeName>
    <alternativeName>
        <fullName evidence="20">7,8-dihydro-8-oxoguanine triphosphatase</fullName>
    </alternativeName>
    <alternativeName>
        <fullName evidence="19">8-oxo-dGTPase</fullName>
    </alternativeName>
    <alternativeName>
        <fullName evidence="22">Methylated purine nucleoside triphosphate hydrolase</fullName>
    </alternativeName>
    <alternativeName>
        <fullName evidence="18">Nucleoside diphosphate-linked moiety X motif 1</fullName>
    </alternativeName>
</protein>
<dbReference type="EMBL" id="CAXKWB010041018">
    <property type="protein sequence ID" value="CAL4155994.1"/>
    <property type="molecule type" value="Genomic_DNA"/>
</dbReference>
<feature type="domain" description="Nudix hydrolase" evidence="28">
    <location>
        <begin position="5"/>
        <end position="135"/>
    </location>
</feature>
<evidence type="ECO:0000256" key="14">
    <source>
        <dbReference type="ARBA" id="ARBA00024486"/>
    </source>
</evidence>
<dbReference type="Proteomes" id="UP001497623">
    <property type="component" value="Unassembled WGS sequence"/>
</dbReference>
<sequence>MANLTRKLLTLALIKDGQRVLLGYKKRGFGEGKWNMFGGKVEKGETPEYAAIREVKEESGLEVIGGVEQIGDLEFTFDGEDFLMHVLVFQARGFSGTPAESEEMRPQWYQIEDIPYSKMWKDDEFWYPIALRGGKFKGKFHFQGHEVILNHTLEEVEHF</sequence>
<keyword evidence="7" id="KW-0479">Metal-binding</keyword>
<evidence type="ECO:0000256" key="9">
    <source>
        <dbReference type="ARBA" id="ARBA00022842"/>
    </source>
</evidence>